<dbReference type="OrthoDB" id="185373at2759"/>
<protein>
    <recommendedName>
        <fullName evidence="3">Pentacotripeptide-repeat region of PRORP domain-containing protein</fullName>
    </recommendedName>
</protein>
<keyword evidence="1" id="KW-0677">Repeat</keyword>
<accession>A0A1X0REW4</accession>
<gene>
    <name evidence="2" type="ORF">BCV72DRAFT_332836</name>
</gene>
<evidence type="ECO:0008006" key="3">
    <source>
        <dbReference type="Google" id="ProtNLM"/>
    </source>
</evidence>
<evidence type="ECO:0000256" key="1">
    <source>
        <dbReference type="ARBA" id="ARBA00022737"/>
    </source>
</evidence>
<dbReference type="InterPro" id="IPR051240">
    <property type="entry name" value="Mito_RNA-Proc/Resp"/>
</dbReference>
<evidence type="ECO:0000313" key="2">
    <source>
        <dbReference type="EMBL" id="ORE10549.1"/>
    </source>
</evidence>
<dbReference type="InterPro" id="IPR011990">
    <property type="entry name" value="TPR-like_helical_dom_sf"/>
</dbReference>
<sequence>MIPTLGRAVARSRHVQAKPVVNFLKKASPLANVQWTRPLATQAPKELLDIESIDVSSNKPLKSAVPSQKELTSKLDHCRTTGDVREAIKIVLSAEEFGLTTPDLYHRLLNLLRNAPFDAEYTSVVASWFYSKNSPLPPEVLKDRNFWLEMLKVAFHFGNTHRTEDLRALLEQFKRVFKFKNLRDQETWQLFIRGWAILGKEDKVIKYVEQARKRVRDKLAFDENTLISLAMVNCDSKVEEILARLKENNTLSNYTLERLLRTFAYDGNIEKTFRLKAMCDELYPGSTDKTMLLMAHKVALAQIIDRYAVSRGSKGLNLKPNVCTEVDQLHASWENLTKDMFNGPVDITDCNLVLEYLTLANRLDPDNYPMEKAEYIFDSYMQKHDVQPNEVSYHLMMQGYATTRQYNTEGKRSKRLDKALEVLSKMQSTHINNLNHRTFHILFRACIPHAHGHYYFDNFKLASLLPSHAQHPLPLDPRLFDIEQIMLEARLPHDRFTFATLLTCLAASGKFKAFNDRWNSLKFHNRSPDIGLYRHAFALSALDPEQSKRAIRNIKPDMELDVASSKIDFGTYCALLDCCSTAQLQKEAQEIMGEIRDVLKTNRIKGRKGQWPDENSPEVYSALLRAATLIKGMNTDNIIQEMNTKGIEYNEDIWEILLSKHAAESDIKNVRRLFNQYTMYRHEKAGKIPIPVRETSPVVPFPGPPYNRLDIKFIEVYLSSLLDLQDVSLVFDVLRTWSEQTSKLPISRPLLEGIIELAKEEKAKAELKWLSNDVLSKATYQTRYMRRLHAHVNNIIQN</sequence>
<dbReference type="AlphaFoldDB" id="A0A1X0REW4"/>
<dbReference type="VEuPathDB" id="FungiDB:BCV72DRAFT_332836"/>
<name>A0A1X0REW4_RHIZD</name>
<proteinExistence type="predicted"/>
<dbReference type="EMBL" id="KV921864">
    <property type="protein sequence ID" value="ORE10549.1"/>
    <property type="molecule type" value="Genomic_DNA"/>
</dbReference>
<dbReference type="PANTHER" id="PTHR47933:SF11">
    <property type="entry name" value="PENTATRICOPEPTIDE REPEAT-CONTAINING PROTEIN 2"/>
    <property type="match status" value="1"/>
</dbReference>
<organism evidence="2">
    <name type="scientific">Rhizopus microsporus var. microsporus</name>
    <dbReference type="NCBI Taxonomy" id="86635"/>
    <lineage>
        <taxon>Eukaryota</taxon>
        <taxon>Fungi</taxon>
        <taxon>Fungi incertae sedis</taxon>
        <taxon>Mucoromycota</taxon>
        <taxon>Mucoromycotina</taxon>
        <taxon>Mucoromycetes</taxon>
        <taxon>Mucorales</taxon>
        <taxon>Mucorineae</taxon>
        <taxon>Rhizopodaceae</taxon>
        <taxon>Rhizopus</taxon>
    </lineage>
</organism>
<dbReference type="PANTHER" id="PTHR47933">
    <property type="entry name" value="PENTATRICOPEPTIDE REPEAT-CONTAINING PROTEIN 1, MITOCHONDRIAL"/>
    <property type="match status" value="1"/>
</dbReference>
<reference evidence="2" key="1">
    <citation type="journal article" date="2016" name="Proc. Natl. Acad. Sci. U.S.A.">
        <title>Lipid metabolic changes in an early divergent fungus govern the establishment of a mutualistic symbiosis with endobacteria.</title>
        <authorList>
            <person name="Lastovetsky O.A."/>
            <person name="Gaspar M.L."/>
            <person name="Mondo S.J."/>
            <person name="LaButti K.M."/>
            <person name="Sandor L."/>
            <person name="Grigoriev I.V."/>
            <person name="Henry S.A."/>
            <person name="Pawlowska T.E."/>
        </authorList>
    </citation>
    <scope>NUCLEOTIDE SEQUENCE [LARGE SCALE GENOMIC DNA]</scope>
    <source>
        <strain evidence="2">ATCC 52814</strain>
    </source>
</reference>
<dbReference type="Gene3D" id="1.25.40.10">
    <property type="entry name" value="Tetratricopeptide repeat domain"/>
    <property type="match status" value="1"/>
</dbReference>
<dbReference type="Proteomes" id="UP000242414">
    <property type="component" value="Unassembled WGS sequence"/>
</dbReference>
<dbReference type="GO" id="GO:0003729">
    <property type="term" value="F:mRNA binding"/>
    <property type="evidence" value="ECO:0007669"/>
    <property type="project" value="TreeGrafter"/>
</dbReference>